<proteinExistence type="predicted"/>
<gene>
    <name evidence="2" type="ORF">EZS26_000241</name>
</gene>
<evidence type="ECO:0000313" key="3">
    <source>
        <dbReference type="Proteomes" id="UP000324575"/>
    </source>
</evidence>
<dbReference type="Proteomes" id="UP000324575">
    <property type="component" value="Unassembled WGS sequence"/>
</dbReference>
<comment type="caution">
    <text evidence="2">The sequence shown here is derived from an EMBL/GenBank/DDBJ whole genome shotgun (WGS) entry which is preliminary data.</text>
</comment>
<reference evidence="2 3" key="1">
    <citation type="submission" date="2019-03" db="EMBL/GenBank/DDBJ databases">
        <title>Single cell metagenomics reveals metabolic interactions within the superorganism composed of flagellate Streblomastix strix and complex community of Bacteroidetes bacteria on its surface.</title>
        <authorList>
            <person name="Treitli S.C."/>
            <person name="Kolisko M."/>
            <person name="Husnik F."/>
            <person name="Keeling P."/>
            <person name="Hampl V."/>
        </authorList>
    </citation>
    <scope>NUCLEOTIDE SEQUENCE [LARGE SCALE GENOMIC DNA]</scope>
    <source>
        <strain evidence="2">St1</strain>
    </source>
</reference>
<organism evidence="2 3">
    <name type="scientific">Candidatus Ordinivivax streblomastigis</name>
    <dbReference type="NCBI Taxonomy" id="2540710"/>
    <lineage>
        <taxon>Bacteria</taxon>
        <taxon>Pseudomonadati</taxon>
        <taxon>Bacteroidota</taxon>
        <taxon>Bacteroidia</taxon>
        <taxon>Bacteroidales</taxon>
        <taxon>Candidatus Ordinivivax</taxon>
    </lineage>
</organism>
<accession>A0A5M8P651</accession>
<sequence>MKLEKEFKAWLVFRSPDTKTATSRISNCRTVEEYHGDLETHFETDRCNDIISKLTYTTDDEREKREAKHLIPTKGILRTNSATYKQAVGLYVDFRDELSNGFSIGATQQNSSNINTKEVEERESKSKGLSHHEFHDFSSDSDVEKTIAIVLGKVCHFIHPRIVDKIRNANIEFKEEFRVICGDLDIDTFLFDGSDCVFPGVRRFINREKKETKKNAVNSEDNTILDGNEVPRRIWAFLSQNKSYSGPMWSDSGLSKFELAHIFGHKTDEKDLERKVFKEYDNTKLPYALFTSASNTVLIPNGLMKPTDKCESIKIAFYKRHIELYGNNFYAEKGFKEDSVPEWYNEIKWLEPDLPLNWEEKINNLLAYRKKYLFDKYAVNKK</sequence>
<dbReference type="EMBL" id="SNRX01000001">
    <property type="protein sequence ID" value="KAA6303690.1"/>
    <property type="molecule type" value="Genomic_DNA"/>
</dbReference>
<dbReference type="AlphaFoldDB" id="A0A5M8P651"/>
<evidence type="ECO:0000256" key="1">
    <source>
        <dbReference type="SAM" id="MobiDB-lite"/>
    </source>
</evidence>
<feature type="region of interest" description="Disordered" evidence="1">
    <location>
        <begin position="105"/>
        <end position="125"/>
    </location>
</feature>
<feature type="compositionally biased region" description="Polar residues" evidence="1">
    <location>
        <begin position="105"/>
        <end position="116"/>
    </location>
</feature>
<protein>
    <submittedName>
        <fullName evidence="2">Uncharacterized protein</fullName>
    </submittedName>
</protein>
<name>A0A5M8P651_9BACT</name>
<evidence type="ECO:0000313" key="2">
    <source>
        <dbReference type="EMBL" id="KAA6303690.1"/>
    </source>
</evidence>